<accession>H1LJ41</accession>
<evidence type="ECO:0000313" key="1">
    <source>
        <dbReference type="EMBL" id="EHO49287.1"/>
    </source>
</evidence>
<dbReference type="STRING" id="797516.HMPREF9104_02633"/>
<evidence type="ECO:0000313" key="2">
    <source>
        <dbReference type="Proteomes" id="UP000005025"/>
    </source>
</evidence>
<dbReference type="AlphaFoldDB" id="H1LJ41"/>
<reference evidence="1 2" key="1">
    <citation type="submission" date="2011-09" db="EMBL/GenBank/DDBJ databases">
        <authorList>
            <person name="Weinstock G."/>
            <person name="Sodergren E."/>
            <person name="Clifton S."/>
            <person name="Fulton L."/>
            <person name="Fulton B."/>
            <person name="Courtney L."/>
            <person name="Fronick C."/>
            <person name="Harrison M."/>
            <person name="Strong C."/>
            <person name="Farmer C."/>
            <person name="Delahaunty K."/>
            <person name="Markovic C."/>
            <person name="Hall O."/>
            <person name="Minx P."/>
            <person name="Tomlinson C."/>
            <person name="Mitreva M."/>
            <person name="Hou S."/>
            <person name="Chen J."/>
            <person name="Wollam A."/>
            <person name="Pepin K.H."/>
            <person name="Johnson M."/>
            <person name="Bhonagiri V."/>
            <person name="Zhang X."/>
            <person name="Suruliraj S."/>
            <person name="Warren W."/>
            <person name="Chinwalla A."/>
            <person name="Mardis E.R."/>
            <person name="Wilson R.K."/>
        </authorList>
    </citation>
    <scope>NUCLEOTIDE SEQUENCE [LARGE SCALE GENOMIC DNA]</scope>
    <source>
        <strain evidence="1 2">F0435</strain>
    </source>
</reference>
<dbReference type="Proteomes" id="UP000005025">
    <property type="component" value="Unassembled WGS sequence"/>
</dbReference>
<proteinExistence type="predicted"/>
<gene>
    <name evidence="1" type="ORF">HMPREF9104_02633</name>
</gene>
<organism evidence="1 2">
    <name type="scientific">Lentilactobacillus kisonensis F0435</name>
    <dbReference type="NCBI Taxonomy" id="797516"/>
    <lineage>
        <taxon>Bacteria</taxon>
        <taxon>Bacillati</taxon>
        <taxon>Bacillota</taxon>
        <taxon>Bacilli</taxon>
        <taxon>Lactobacillales</taxon>
        <taxon>Lactobacillaceae</taxon>
        <taxon>Lentilactobacillus</taxon>
    </lineage>
</organism>
<name>H1LJ41_9LACO</name>
<protein>
    <submittedName>
        <fullName evidence="1">Uncharacterized protein</fullName>
    </submittedName>
</protein>
<dbReference type="HOGENOM" id="CLU_2752759_0_0_9"/>
<comment type="caution">
    <text evidence="1">The sequence shown here is derived from an EMBL/GenBank/DDBJ whole genome shotgun (WGS) entry which is preliminary data.</text>
</comment>
<sequence length="70" mass="7845">MQLSAWCSTFLQCCQEIEIPGLGIFERDGLGADFCFAERSLTHKMSNDQVCDAEFVGNVTRKISLTKLIK</sequence>
<dbReference type="EMBL" id="AGRJ01000226">
    <property type="protein sequence ID" value="EHO49287.1"/>
    <property type="molecule type" value="Genomic_DNA"/>
</dbReference>